<feature type="domain" description="AAA+ ATPase" evidence="1">
    <location>
        <begin position="229"/>
        <end position="346"/>
    </location>
</feature>
<dbReference type="RefSeq" id="WP_120196690.1">
    <property type="nucleotide sequence ID" value="NZ_MCIA01000014.1"/>
</dbReference>
<reference evidence="2 3" key="1">
    <citation type="submission" date="2016-08" db="EMBL/GenBank/DDBJ databases">
        <title>A new outlook on sporulation: Clostridium algidixylanolyticum.</title>
        <authorList>
            <person name="Poppleton D.I."/>
            <person name="Gribaldo S."/>
        </authorList>
    </citation>
    <scope>NUCLEOTIDE SEQUENCE [LARGE SCALE GENOMIC DNA]</scope>
    <source>
        <strain evidence="2 3">SPL73</strain>
    </source>
</reference>
<dbReference type="AlphaFoldDB" id="A0A419T3R4"/>
<protein>
    <submittedName>
        <fullName evidence="2">AAA family ATPase</fullName>
    </submittedName>
</protein>
<keyword evidence="3" id="KW-1185">Reference proteome</keyword>
<name>A0A419T3R4_9FIRM</name>
<dbReference type="InterPro" id="IPR003593">
    <property type="entry name" value="AAA+_ATPase"/>
</dbReference>
<dbReference type="InterPro" id="IPR008533">
    <property type="entry name" value="DUF815"/>
</dbReference>
<accession>A0A419T3R4</accession>
<dbReference type="Pfam" id="PF05673">
    <property type="entry name" value="DUF815"/>
    <property type="match status" value="1"/>
</dbReference>
<dbReference type="InterPro" id="IPR027417">
    <property type="entry name" value="P-loop_NTPase"/>
</dbReference>
<dbReference type="EMBL" id="MCIA01000014">
    <property type="protein sequence ID" value="RKD32028.1"/>
    <property type="molecule type" value="Genomic_DNA"/>
</dbReference>
<dbReference type="SUPFAM" id="SSF52540">
    <property type="entry name" value="P-loop containing nucleoside triphosphate hydrolases"/>
    <property type="match status" value="1"/>
</dbReference>
<dbReference type="PANTHER" id="PTHR42935:SF1">
    <property type="entry name" value="SLR0930 PROTEIN"/>
    <property type="match status" value="1"/>
</dbReference>
<proteinExistence type="predicted"/>
<dbReference type="OrthoDB" id="9812140at2"/>
<gene>
    <name evidence="2" type="ORF">BET01_18625</name>
</gene>
<dbReference type="Proteomes" id="UP000284277">
    <property type="component" value="Unassembled WGS sequence"/>
</dbReference>
<dbReference type="Gene3D" id="3.40.50.300">
    <property type="entry name" value="P-loop containing nucleotide triphosphate hydrolases"/>
    <property type="match status" value="1"/>
</dbReference>
<evidence type="ECO:0000259" key="1">
    <source>
        <dbReference type="SMART" id="SM00382"/>
    </source>
</evidence>
<evidence type="ECO:0000313" key="3">
    <source>
        <dbReference type="Proteomes" id="UP000284277"/>
    </source>
</evidence>
<evidence type="ECO:0000313" key="2">
    <source>
        <dbReference type="EMBL" id="RKD32028.1"/>
    </source>
</evidence>
<comment type="caution">
    <text evidence="2">The sequence shown here is derived from an EMBL/GenBank/DDBJ whole genome shotgun (WGS) entry which is preliminary data.</text>
</comment>
<dbReference type="PANTHER" id="PTHR42935">
    <property type="entry name" value="SLR0930 PROTEIN"/>
    <property type="match status" value="1"/>
</dbReference>
<dbReference type="SMART" id="SM00382">
    <property type="entry name" value="AAA"/>
    <property type="match status" value="1"/>
</dbReference>
<dbReference type="CDD" id="cd00009">
    <property type="entry name" value="AAA"/>
    <property type="match status" value="1"/>
</dbReference>
<organism evidence="2 3">
    <name type="scientific">Lacrimispora algidixylanolytica</name>
    <dbReference type="NCBI Taxonomy" id="94868"/>
    <lineage>
        <taxon>Bacteria</taxon>
        <taxon>Bacillati</taxon>
        <taxon>Bacillota</taxon>
        <taxon>Clostridia</taxon>
        <taxon>Lachnospirales</taxon>
        <taxon>Lachnospiraceae</taxon>
        <taxon>Lacrimispora</taxon>
    </lineage>
</organism>
<sequence>MKSKELILYRNLEFRELFDQIAMLFTRSKENRLEAMPDSYALAGKLTELAAYYGLSGNLWHCFLTLCLVDNENAYSTACEITGPIKGTLNELAAHDFNVFRELFQYDISLLDASSDYGIWTALKNYQAPEEGNGVYDKQIRDQILLLSVSLLASTDVQELKEQVTEFYHKFGVGKFALNKAFRINEEGMGPSILPITNIEPIRLSHIIGYKRQKQKLIENTEAFIQGKAANNVLLFGDSGTGKSSSIKAILNEYYDRGLRIIEVYKHQFQMLSKLQEQLKDRNYKFIIYMDDLSFEDTELEYKYLKAIIEGGLGIRPGNVLIYATSNRRHLIREKFSDKKELDDELHNNDTVQEKLSLVARFGVTIYYGSPDKTEFLNIVKELADRFDLGIPMEELYAKANIWELQHGGLSGRTASQFITNIMGKKEES</sequence>